<dbReference type="AlphaFoldDB" id="A0A7J7NC27"/>
<dbReference type="Proteomes" id="UP000541444">
    <property type="component" value="Unassembled WGS sequence"/>
</dbReference>
<comment type="caution">
    <text evidence="2">The sequence shown here is derived from an EMBL/GenBank/DDBJ whole genome shotgun (WGS) entry which is preliminary data.</text>
</comment>
<evidence type="ECO:0000256" key="1">
    <source>
        <dbReference type="SAM" id="MobiDB-lite"/>
    </source>
</evidence>
<accession>A0A7J7NC27</accession>
<feature type="region of interest" description="Disordered" evidence="1">
    <location>
        <begin position="129"/>
        <end position="159"/>
    </location>
</feature>
<feature type="compositionally biased region" description="Basic and acidic residues" evidence="1">
    <location>
        <begin position="131"/>
        <end position="147"/>
    </location>
</feature>
<organism evidence="2 3">
    <name type="scientific">Kingdonia uniflora</name>
    <dbReference type="NCBI Taxonomy" id="39325"/>
    <lineage>
        <taxon>Eukaryota</taxon>
        <taxon>Viridiplantae</taxon>
        <taxon>Streptophyta</taxon>
        <taxon>Embryophyta</taxon>
        <taxon>Tracheophyta</taxon>
        <taxon>Spermatophyta</taxon>
        <taxon>Magnoliopsida</taxon>
        <taxon>Ranunculales</taxon>
        <taxon>Circaeasteraceae</taxon>
        <taxon>Kingdonia</taxon>
    </lineage>
</organism>
<evidence type="ECO:0000313" key="2">
    <source>
        <dbReference type="EMBL" id="KAF6164801.1"/>
    </source>
</evidence>
<evidence type="ECO:0000313" key="3">
    <source>
        <dbReference type="Proteomes" id="UP000541444"/>
    </source>
</evidence>
<protein>
    <submittedName>
        <fullName evidence="2">Uncharacterized protein</fullName>
    </submittedName>
</protein>
<proteinExistence type="predicted"/>
<reference evidence="2 3" key="1">
    <citation type="journal article" date="2020" name="IScience">
        <title>Genome Sequencing of the Endangered Kingdonia uniflora (Circaeasteraceae, Ranunculales) Reveals Potential Mechanisms of Evolutionary Specialization.</title>
        <authorList>
            <person name="Sun Y."/>
            <person name="Deng T."/>
            <person name="Zhang A."/>
            <person name="Moore M.J."/>
            <person name="Landis J.B."/>
            <person name="Lin N."/>
            <person name="Zhang H."/>
            <person name="Zhang X."/>
            <person name="Huang J."/>
            <person name="Zhang X."/>
            <person name="Sun H."/>
            <person name="Wang H."/>
        </authorList>
    </citation>
    <scope>NUCLEOTIDE SEQUENCE [LARGE SCALE GENOMIC DNA]</scope>
    <source>
        <strain evidence="2">TB1705</strain>
        <tissue evidence="2">Leaf</tissue>
    </source>
</reference>
<keyword evidence="3" id="KW-1185">Reference proteome</keyword>
<gene>
    <name evidence="2" type="ORF">GIB67_037706</name>
</gene>
<sequence>MRETDIQEKGGNTFGVGSNSNSEATLTTILRKIEFLEIGKDKMFVKAPIFHAEMQACAVCDDVRHYTQDFPLIHEIRETRKDQNRKPSSDDGIQALLQSNNQLIQQFMQMNQQSMIRIETSIAQLASGLSTRDKDNKVRMPEDKSRESPNPSTEKFVEGGKPICEETPFVEEETEQVSLSHMELIYQICANTGMYSSKDELLEKDVELSNTRVPHGEVTILEDNFWRL</sequence>
<name>A0A7J7NC27_9MAGN</name>
<dbReference type="EMBL" id="JACGCM010000895">
    <property type="protein sequence ID" value="KAF6164801.1"/>
    <property type="molecule type" value="Genomic_DNA"/>
</dbReference>